<protein>
    <recommendedName>
        <fullName evidence="3">Bromo domain-containing protein</fullName>
    </recommendedName>
</protein>
<dbReference type="GO" id="GO:0000123">
    <property type="term" value="C:histone acetyltransferase complex"/>
    <property type="evidence" value="ECO:0007669"/>
    <property type="project" value="TreeGrafter"/>
</dbReference>
<feature type="domain" description="Bromo" evidence="3">
    <location>
        <begin position="32"/>
        <end position="112"/>
    </location>
</feature>
<dbReference type="InterPro" id="IPR037800">
    <property type="entry name" value="GCN5"/>
</dbReference>
<dbReference type="Gene3D" id="1.20.920.10">
    <property type="entry name" value="Bromodomain-like"/>
    <property type="match status" value="1"/>
</dbReference>
<evidence type="ECO:0000256" key="2">
    <source>
        <dbReference type="PROSITE-ProRule" id="PRU00035"/>
    </source>
</evidence>
<dbReference type="PANTHER" id="PTHR45750:SF3">
    <property type="entry name" value="HISTONE ACETYLTRANSFERASE"/>
    <property type="match status" value="1"/>
</dbReference>
<evidence type="ECO:0000256" key="1">
    <source>
        <dbReference type="ARBA" id="ARBA00023117"/>
    </source>
</evidence>
<evidence type="ECO:0000313" key="4">
    <source>
        <dbReference type="EMBL" id="CAD7403606.1"/>
    </source>
</evidence>
<dbReference type="GO" id="GO:0010484">
    <property type="term" value="F:histone H3 acetyltransferase activity"/>
    <property type="evidence" value="ECO:0007669"/>
    <property type="project" value="TreeGrafter"/>
</dbReference>
<dbReference type="AlphaFoldDB" id="A0A7R9CZ21"/>
<dbReference type="PANTHER" id="PTHR45750">
    <property type="entry name" value="GH11602P"/>
    <property type="match status" value="1"/>
</dbReference>
<gene>
    <name evidence="4" type="ORF">TCEB3V08_LOCUS7071</name>
</gene>
<dbReference type="SUPFAM" id="SSF47370">
    <property type="entry name" value="Bromodomain"/>
    <property type="match status" value="1"/>
</dbReference>
<name>A0A7R9CZ21_TIMCR</name>
<organism evidence="4">
    <name type="scientific">Timema cristinae</name>
    <name type="common">Walking stick</name>
    <dbReference type="NCBI Taxonomy" id="61476"/>
    <lineage>
        <taxon>Eukaryota</taxon>
        <taxon>Metazoa</taxon>
        <taxon>Ecdysozoa</taxon>
        <taxon>Arthropoda</taxon>
        <taxon>Hexapoda</taxon>
        <taxon>Insecta</taxon>
        <taxon>Pterygota</taxon>
        <taxon>Neoptera</taxon>
        <taxon>Polyneoptera</taxon>
        <taxon>Phasmatodea</taxon>
        <taxon>Timematodea</taxon>
        <taxon>Timematoidea</taxon>
        <taxon>Timematidae</taxon>
        <taxon>Timema</taxon>
    </lineage>
</organism>
<dbReference type="InterPro" id="IPR001487">
    <property type="entry name" value="Bromodomain"/>
</dbReference>
<reference evidence="4" key="1">
    <citation type="submission" date="2020-11" db="EMBL/GenBank/DDBJ databases">
        <authorList>
            <person name="Tran Van P."/>
        </authorList>
    </citation>
    <scope>NUCLEOTIDE SEQUENCE</scope>
</reference>
<dbReference type="EMBL" id="OC318896">
    <property type="protein sequence ID" value="CAD7403606.1"/>
    <property type="molecule type" value="Genomic_DNA"/>
</dbReference>
<dbReference type="InterPro" id="IPR036427">
    <property type="entry name" value="Bromodomain-like_sf"/>
</dbReference>
<dbReference type="GO" id="GO:0045944">
    <property type="term" value="P:positive regulation of transcription by RNA polymerase II"/>
    <property type="evidence" value="ECO:0007669"/>
    <property type="project" value="TreeGrafter"/>
</dbReference>
<dbReference type="Pfam" id="PF00439">
    <property type="entry name" value="Bromodomain"/>
    <property type="match status" value="1"/>
</dbReference>
<dbReference type="PRINTS" id="PR00503">
    <property type="entry name" value="BROMODOMAIN"/>
</dbReference>
<sequence length="417" mass="47715">MGHPGINNFKTIASQGLLPGLKVNNIVKLFCESKTHLLPFYENLSPRESKPGELIHTDIPDYYRIVKHPMDLSDIARKLRNIIYETIEQFVHDFRLIFYNIRLYNEKGSVYYKKGATLSQRFDELLEDNFPGWVFKSITGSPRELNTNPTLRYRAFDDHRKSTAKHLSQHNSQASSQPHLTTKFILVIILEYTRLLALIVPTPMTVFTAYDKDAVPLLYGNDAVFMAENENNIKAHVVSLRTTGSQPFRSSIPRPHSLLCCCSPHHDLDWFTISPGSSFLLETLRDSWTCALEMTDASPSSNSNVGYLLEEDRHGDYEFIHRPWTTTPRTQLRRPLIHHGAQGKFSTEHTLANLIRNWKSTFIICISHPSLCSPKVIQGTPTPIFIRGYIIILQQSADVPDSKQRVIQFPTKEHRSG</sequence>
<evidence type="ECO:0000259" key="3">
    <source>
        <dbReference type="PROSITE" id="PS50014"/>
    </source>
</evidence>
<dbReference type="SMART" id="SM00297">
    <property type="entry name" value="BROMO"/>
    <property type="match status" value="1"/>
</dbReference>
<keyword evidence="1 2" id="KW-0103">Bromodomain</keyword>
<dbReference type="PROSITE" id="PS50014">
    <property type="entry name" value="BROMODOMAIN_2"/>
    <property type="match status" value="1"/>
</dbReference>
<accession>A0A7R9CZ21</accession>
<proteinExistence type="predicted"/>